<name>A0A2U8QXT3_9FLAO</name>
<evidence type="ECO:0000256" key="1">
    <source>
        <dbReference type="SAM" id="SignalP"/>
    </source>
</evidence>
<sequence>MKCIFSLLIFFFSWNSFSQIQHCGYDFTSYLVVDVHENGKTENVKELKISIVDENGNEVVNVNNLYSWNKANLPMVFTQNYLVSNEGEKERYFFPYAKDQYFISVTNTFPAEQFSIKIEDPNGIYKSQMLPLQSYNLYILCSAENERQARSFGPRSNRPIEVVLEKK</sequence>
<organism evidence="2 3">
    <name type="scientific">Flavobacterium sediminis</name>
    <dbReference type="NCBI Taxonomy" id="2201181"/>
    <lineage>
        <taxon>Bacteria</taxon>
        <taxon>Pseudomonadati</taxon>
        <taxon>Bacteroidota</taxon>
        <taxon>Flavobacteriia</taxon>
        <taxon>Flavobacteriales</taxon>
        <taxon>Flavobacteriaceae</taxon>
        <taxon>Flavobacterium</taxon>
    </lineage>
</organism>
<evidence type="ECO:0000313" key="2">
    <source>
        <dbReference type="EMBL" id="AWM14716.1"/>
    </source>
</evidence>
<proteinExistence type="predicted"/>
<feature type="chain" id="PRO_5015911348" description="DUF2141 domain-containing protein" evidence="1">
    <location>
        <begin position="19"/>
        <end position="167"/>
    </location>
</feature>
<dbReference type="KEGG" id="fse:DI487_13180"/>
<feature type="signal peptide" evidence="1">
    <location>
        <begin position="1"/>
        <end position="18"/>
    </location>
</feature>
<dbReference type="EMBL" id="CP029463">
    <property type="protein sequence ID" value="AWM14716.1"/>
    <property type="molecule type" value="Genomic_DNA"/>
</dbReference>
<accession>A0A2U8QXT3</accession>
<gene>
    <name evidence="2" type="ORF">DI487_13180</name>
</gene>
<dbReference type="OrthoDB" id="1354051at2"/>
<protein>
    <recommendedName>
        <fullName evidence="4">DUF2141 domain-containing protein</fullName>
    </recommendedName>
</protein>
<dbReference type="RefSeq" id="WP_109570054.1">
    <property type="nucleotide sequence ID" value="NZ_CP029463.1"/>
</dbReference>
<dbReference type="AlphaFoldDB" id="A0A2U8QXT3"/>
<reference evidence="2 3" key="1">
    <citation type="submission" date="2018-05" db="EMBL/GenBank/DDBJ databases">
        <title>Flavobacterium sp. MEBiC07310.</title>
        <authorList>
            <person name="Baek K."/>
        </authorList>
    </citation>
    <scope>NUCLEOTIDE SEQUENCE [LARGE SCALE GENOMIC DNA]</scope>
    <source>
        <strain evidence="2 3">MEBiC07310</strain>
    </source>
</reference>
<keyword evidence="3" id="KW-1185">Reference proteome</keyword>
<keyword evidence="1" id="KW-0732">Signal</keyword>
<evidence type="ECO:0008006" key="4">
    <source>
        <dbReference type="Google" id="ProtNLM"/>
    </source>
</evidence>
<dbReference type="Proteomes" id="UP000245429">
    <property type="component" value="Chromosome"/>
</dbReference>
<evidence type="ECO:0000313" key="3">
    <source>
        <dbReference type="Proteomes" id="UP000245429"/>
    </source>
</evidence>